<reference evidence="4" key="1">
    <citation type="submission" date="2015-12" db="EMBL/GenBank/DDBJ databases">
        <title>Genome sequence of a biocontrol rhizobacterium Chryseobacterium kwangjuense strain KJ1R5 isolated from pepper (Capsicum annuum L.).</title>
        <authorList>
            <person name="Jeong J.-J."/>
            <person name="Park H."/>
            <person name="Mannaa M."/>
            <person name="Sang M.K."/>
            <person name="Choi I.-G."/>
            <person name="Kim K.D."/>
        </authorList>
    </citation>
    <scope>NUCLEOTIDE SEQUENCE [LARGE SCALE GENOMIC DNA]</scope>
    <source>
        <strain evidence="4">KJ1R5</strain>
    </source>
</reference>
<protein>
    <recommendedName>
        <fullName evidence="2">Phage tail collar domain-containing protein</fullName>
    </recommendedName>
</protein>
<dbReference type="Gene3D" id="3.90.1340.10">
    <property type="entry name" value="Phage tail collar domain"/>
    <property type="match status" value="1"/>
</dbReference>
<dbReference type="Pfam" id="PF07484">
    <property type="entry name" value="Collar"/>
    <property type="match status" value="1"/>
</dbReference>
<dbReference type="EMBL" id="LPUR01000011">
    <property type="protein sequence ID" value="KXH83257.1"/>
    <property type="molecule type" value="Genomic_DNA"/>
</dbReference>
<dbReference type="InterPro" id="IPR011083">
    <property type="entry name" value="Phage_tail_collar_dom"/>
</dbReference>
<dbReference type="SUPFAM" id="SSF88874">
    <property type="entry name" value="Receptor-binding domain of short tail fibre protein gp12"/>
    <property type="match status" value="1"/>
</dbReference>
<accession>A0A135WED4</accession>
<keyword evidence="1" id="KW-0732">Signal</keyword>
<reference evidence="3 4" key="2">
    <citation type="journal article" date="2016" name="Genome Announc.">
        <title>Draft Genome Sequence of a Biocontrol Rhizobacterium, Chryseobacterium kwangjuense Strain KJ1R5, Isolated from Pepper (Capsicum annuum).</title>
        <authorList>
            <person name="Jeong J.J."/>
            <person name="Park H."/>
            <person name="Park B.H."/>
            <person name="Mannaa M."/>
            <person name="Sang M.K."/>
            <person name="Choi I.G."/>
            <person name="Kim K.D."/>
        </authorList>
    </citation>
    <scope>NUCLEOTIDE SEQUENCE [LARGE SCALE GENOMIC DNA]</scope>
    <source>
        <strain evidence="3 4">KJ1R5</strain>
    </source>
</reference>
<proteinExistence type="predicted"/>
<evidence type="ECO:0000313" key="4">
    <source>
        <dbReference type="Proteomes" id="UP000070513"/>
    </source>
</evidence>
<dbReference type="AlphaFoldDB" id="A0A135WED4"/>
<dbReference type="Proteomes" id="UP000070513">
    <property type="component" value="Unassembled WGS sequence"/>
</dbReference>
<evidence type="ECO:0000256" key="1">
    <source>
        <dbReference type="SAM" id="SignalP"/>
    </source>
</evidence>
<evidence type="ECO:0000259" key="2">
    <source>
        <dbReference type="Pfam" id="PF07484"/>
    </source>
</evidence>
<feature type="signal peptide" evidence="1">
    <location>
        <begin position="1"/>
        <end position="20"/>
    </location>
</feature>
<sequence length="318" mass="32928">MTKKTLLFGVFLCGNILAFSQIGINTPNPQAALHIDGAKDNPATGNPSVAQQTNDFVVTSGGSVGIGTTAPDSNAALDVKSTTKGIKLPSVSLLATNNPSPLTAHVGGMIVYNTVTAGAEPNNVIAGIYLNDGTKWVHLETSADVVPPGSVFYRASNTVPSGYLECNGEAVSRITYASLFAVIGATYGAGDGSTTFNLPDLRGEFVRGWDHGRGIDADRNIGQWQKGSFIAGAAGPNPDGIIPFANATSAVQIPAIAANLGWDLLSNTIYTNNYSTIQLQNSSTSAGLSLTTPSTTGGDYAYGIARPRNTALMPVIKY</sequence>
<evidence type="ECO:0000313" key="3">
    <source>
        <dbReference type="EMBL" id="KXH83257.1"/>
    </source>
</evidence>
<gene>
    <name evidence="3" type="ORF">AU378_12640</name>
</gene>
<dbReference type="InterPro" id="IPR037053">
    <property type="entry name" value="Phage_tail_collar_dom_sf"/>
</dbReference>
<feature type="domain" description="Phage tail collar" evidence="2">
    <location>
        <begin position="149"/>
        <end position="206"/>
    </location>
</feature>
<dbReference type="RefSeq" id="WP_062651640.1">
    <property type="nucleotide sequence ID" value="NZ_LPUR01000011.1"/>
</dbReference>
<name>A0A135WED4_9FLAO</name>
<organism evidence="3 4">
    <name type="scientific">Chryseobacterium kwangjuense</name>
    <dbReference type="NCBI Taxonomy" id="267125"/>
    <lineage>
        <taxon>Bacteria</taxon>
        <taxon>Pseudomonadati</taxon>
        <taxon>Bacteroidota</taxon>
        <taxon>Flavobacteriia</taxon>
        <taxon>Flavobacteriales</taxon>
        <taxon>Weeksellaceae</taxon>
        <taxon>Chryseobacterium group</taxon>
        <taxon>Chryseobacterium</taxon>
    </lineage>
</organism>
<comment type="caution">
    <text evidence="3">The sequence shown here is derived from an EMBL/GenBank/DDBJ whole genome shotgun (WGS) entry which is preliminary data.</text>
</comment>
<feature type="chain" id="PRO_5007467900" description="Phage tail collar domain-containing protein" evidence="1">
    <location>
        <begin position="21"/>
        <end position="318"/>
    </location>
</feature>